<evidence type="ECO:0000313" key="1">
    <source>
        <dbReference type="EMBL" id="CAB5507495.1"/>
    </source>
</evidence>
<comment type="caution">
    <text evidence="1">The sequence shown here is derived from an EMBL/GenBank/DDBJ whole genome shotgun (WGS) entry which is preliminary data.</text>
</comment>
<dbReference type="Proteomes" id="UP000635628">
    <property type="component" value="Unassembled WGS sequence"/>
</dbReference>
<gene>
    <name evidence="1" type="ORF">AZO1586R_2414</name>
</gene>
<organism evidence="1 2">
    <name type="scientific">Bathymodiolus azoricus thioautotrophic gill symbiont</name>
    <dbReference type="NCBI Taxonomy" id="235205"/>
    <lineage>
        <taxon>Bacteria</taxon>
        <taxon>Pseudomonadati</taxon>
        <taxon>Pseudomonadota</taxon>
        <taxon>Gammaproteobacteria</taxon>
        <taxon>sulfur-oxidizing symbionts</taxon>
    </lineage>
</organism>
<proteinExistence type="predicted"/>
<keyword evidence="2" id="KW-1185">Reference proteome</keyword>
<sequence length="474" mass="52496">MKTFKQKQNSTMNTTSFNTNFIRIPLLSIALIALTNTAIAGGSINGHSIMDDYLKDKVSTRAALSTSKLSTSITINNNALVFNRGATDVDNDDFDEKFSFAKTLTSIRNSSGATTNSTDTQLLNSLLNTLKVSSKANGFVEMDLQKREEKVSLSAMSPTAIFNRFDLSASNGDHCGEYRVVYHKNNGGRFFLIFESQYPNPEPSKGKQGCFAVADFWQKIGQMSKADALIQLEKFFYKGLVHKGVKLPAVINFANYTHGTGQVRSNSFIKSPWQLREFKTDINAKGEVVFVADTVKSNPLTNLFADENNADSDSLKALKTDFDRDFDAYADNLLAPERRASNPSSRDIINGFSLDNDDSYNEFQSDASDNDNTAKGKNKNLNTIINKKLKALNLSNYNAKMIRNRAEAMSCGGCHQNSNNTEIAPNVNWPKSRFFVHVDEQGVLSSALTEQFLPARAALLKDYLQKTTGPTDQQ</sequence>
<accession>A0ACA8ZTE7</accession>
<reference evidence="1" key="1">
    <citation type="submission" date="2020-05" db="EMBL/GenBank/DDBJ databases">
        <authorList>
            <person name="Petersen J."/>
            <person name="Sayavedra L."/>
        </authorList>
    </citation>
    <scope>NUCLEOTIDE SEQUENCE</scope>
    <source>
        <strain evidence="1">B azoricus SOX Menez Gwen</strain>
    </source>
</reference>
<protein>
    <submittedName>
        <fullName evidence="1">Uncharacterized protein</fullName>
    </submittedName>
</protein>
<evidence type="ECO:0000313" key="2">
    <source>
        <dbReference type="Proteomes" id="UP000635628"/>
    </source>
</evidence>
<dbReference type="EMBL" id="CAESAP020000390">
    <property type="protein sequence ID" value="CAB5507495.1"/>
    <property type="molecule type" value="Genomic_DNA"/>
</dbReference>
<name>A0ACA8ZTE7_9GAMM</name>